<feature type="disulfide bond" evidence="8">
    <location>
        <begin position="1670"/>
        <end position="1687"/>
    </location>
</feature>
<feature type="disulfide bond" evidence="8">
    <location>
        <begin position="1637"/>
        <end position="1646"/>
    </location>
</feature>
<evidence type="ECO:0000256" key="11">
    <source>
        <dbReference type="SAM" id="SignalP"/>
    </source>
</evidence>
<dbReference type="GO" id="GO:0005509">
    <property type="term" value="F:calcium ion binding"/>
    <property type="evidence" value="ECO:0007669"/>
    <property type="project" value="InterPro"/>
</dbReference>
<dbReference type="SMART" id="SM00181">
    <property type="entry name" value="EGF"/>
    <property type="match status" value="15"/>
</dbReference>
<keyword evidence="6 8" id="KW-1015">Disulfide bond</keyword>
<dbReference type="SUPFAM" id="SSF57184">
    <property type="entry name" value="Growth factor receptor domain"/>
    <property type="match status" value="1"/>
</dbReference>
<dbReference type="SMART" id="SM00179">
    <property type="entry name" value="EGF_CA"/>
    <property type="match status" value="2"/>
</dbReference>
<dbReference type="InterPro" id="IPR009030">
    <property type="entry name" value="Growth_fac_rcpt_cys_sf"/>
</dbReference>
<dbReference type="InterPro" id="IPR036378">
    <property type="entry name" value="FAS1_dom_sf"/>
</dbReference>
<name>A0A8J1XGU3_OWEFU</name>
<dbReference type="Pfam" id="PF00754">
    <property type="entry name" value="F5_F8_type_C"/>
    <property type="match status" value="1"/>
</dbReference>
<evidence type="ECO:0000256" key="7">
    <source>
        <dbReference type="ARBA" id="ARBA00023180"/>
    </source>
</evidence>
<dbReference type="InterPro" id="IPR008979">
    <property type="entry name" value="Galactose-bd-like_sf"/>
</dbReference>
<evidence type="ECO:0000256" key="10">
    <source>
        <dbReference type="SAM" id="Phobius"/>
    </source>
</evidence>
<evidence type="ECO:0000256" key="1">
    <source>
        <dbReference type="ARBA" id="ARBA00004167"/>
    </source>
</evidence>
<dbReference type="InterPro" id="IPR024731">
    <property type="entry name" value="NELL2-like_EGF"/>
</dbReference>
<dbReference type="Pfam" id="PF02469">
    <property type="entry name" value="Fasciclin"/>
    <property type="match status" value="5"/>
</dbReference>
<feature type="disulfide bond" evidence="8">
    <location>
        <begin position="204"/>
        <end position="221"/>
    </location>
</feature>
<proteinExistence type="predicted"/>
<dbReference type="EMBL" id="CAIIXF020000005">
    <property type="protein sequence ID" value="CAH1783893.1"/>
    <property type="molecule type" value="Genomic_DNA"/>
</dbReference>
<keyword evidence="11" id="KW-0732">Signal</keyword>
<reference evidence="12" key="1">
    <citation type="submission" date="2022-03" db="EMBL/GenBank/DDBJ databases">
        <authorList>
            <person name="Martin C."/>
        </authorList>
    </citation>
    <scope>NUCLEOTIDE SEQUENCE</scope>
</reference>
<dbReference type="PROSITE" id="PS00022">
    <property type="entry name" value="EGF_1"/>
    <property type="match status" value="4"/>
</dbReference>
<dbReference type="FunFam" id="2.10.25.10:FF:000040">
    <property type="entry name" value="Stabilin 2"/>
    <property type="match status" value="1"/>
</dbReference>
<dbReference type="InterPro" id="IPR001881">
    <property type="entry name" value="EGF-like_Ca-bd_dom"/>
</dbReference>
<evidence type="ECO:0000256" key="8">
    <source>
        <dbReference type="PROSITE-ProRule" id="PRU00076"/>
    </source>
</evidence>
<organism evidence="12 13">
    <name type="scientific">Owenia fusiformis</name>
    <name type="common">Polychaete worm</name>
    <dbReference type="NCBI Taxonomy" id="6347"/>
    <lineage>
        <taxon>Eukaryota</taxon>
        <taxon>Metazoa</taxon>
        <taxon>Spiralia</taxon>
        <taxon>Lophotrochozoa</taxon>
        <taxon>Annelida</taxon>
        <taxon>Polychaeta</taxon>
        <taxon>Sedentaria</taxon>
        <taxon>Canalipalpata</taxon>
        <taxon>Sabellida</taxon>
        <taxon>Oweniida</taxon>
        <taxon>Oweniidae</taxon>
        <taxon>Owenia</taxon>
    </lineage>
</organism>
<dbReference type="PROSITE" id="PS01285">
    <property type="entry name" value="FA58C_1"/>
    <property type="match status" value="1"/>
</dbReference>
<comment type="caution">
    <text evidence="8">Lacks conserved residue(s) required for the propagation of feature annotation.</text>
</comment>
<evidence type="ECO:0000256" key="5">
    <source>
        <dbReference type="ARBA" id="ARBA00023136"/>
    </source>
</evidence>
<feature type="disulfide bond" evidence="8">
    <location>
        <begin position="178"/>
        <end position="187"/>
    </location>
</feature>
<protein>
    <submittedName>
        <fullName evidence="12">Uncharacterized protein</fullName>
    </submittedName>
</protein>
<evidence type="ECO:0000256" key="6">
    <source>
        <dbReference type="ARBA" id="ARBA00023157"/>
    </source>
</evidence>
<dbReference type="CDD" id="cd00054">
    <property type="entry name" value="EGF_CA"/>
    <property type="match status" value="1"/>
</dbReference>
<dbReference type="SUPFAM" id="SSF82153">
    <property type="entry name" value="FAS1 domain"/>
    <property type="match status" value="5"/>
</dbReference>
<dbReference type="PANTHER" id="PTHR24038">
    <property type="entry name" value="STABILIN"/>
    <property type="match status" value="1"/>
</dbReference>
<evidence type="ECO:0000256" key="3">
    <source>
        <dbReference type="ARBA" id="ARBA00022692"/>
    </source>
</evidence>
<comment type="subcellular location">
    <subcellularLocation>
        <location evidence="1">Membrane</location>
        <topology evidence="1">Single-pass membrane protein</topology>
    </subcellularLocation>
</comment>
<sequence>MFHQFYIIGIIFTCVIIVCMDFARAQTSSTNSGSNNSNSTKNRFCYKYQNIEFRSTYCVYPCRYSKKSCPRDSVQTGRQEDCHVVQESASRFSRPFDLLYNHDLLYPIWRRLQQQNPRPKTEGMLGCRHVCRKKMRVMDCCDGMWGDQCEDCPQTNGEVCSNRGTCSDGMKGDGTCHCMSGFGGTACEMCKHNNTFGQECSQVCACIHGDCDSGLNGTGKCDCHSGYTGEICDQLISGCANITCHALAKCESKGGKAVCNCKHGYEGNGTEVGGCTPINACERSPCHDKALCTNTGPDMYKCDCLKNYEGDGKYCQPINPCATNHGQCPRNTTKCLHDGPGLHHCECSFGYEEYIDGIGCSLIDICLTNSSDCDKNANCTTVAPNVMSCTCNDGYFGDGYYCYGNILERIKEINLEDTSYAQKLTFSENLFSTVYPEGLQSKGPFTVFVPLIKPYFSDISTSRKLAEFLREREFGQSLANTNIVPGIHAVESLKNKSSFYSLSGTPAQIYVKEDDVRYRLQGQSQADKVTILAGNFQASNGLIHIVDKYVLPTGRDVSWFNSQSKKTLTESIKNDGKYNRFEALLTAAGFGDFLSGTGPYTVLAPNNKAWDRLPKDYTQYLYSPEGKDKLIQLLQCHIMNDTIRAIDLVSGMQSTFTTIGGVMLNVQIQTQGLITIEQDSAIVESDIPASNGIYHHVNGVIMPKAILPLLPSRCDIDNTVVVMGKCGPCDEPLVCRSRHDVSTNKTKGGCRYWGKVGQGQYRAYIGCYVQCKRSYTILKCCPGFFGTDCMPCPGGFKTPCNNNGKCLEGMYSGNGTCMCDVNFRGAACQLCKKDNKFGKNCDQTCTCLHGVCSNGPKGDGLCKPNSCKNGYSGLNCDLQLTLCEDGTRAKLHCHVNAECIVNFKNESLIDTRCQCMAGYRGNGYSCVAINPCLDISYGGCHKQAKCLYTSPGQNKCTCRKGWVGDGTACFRARKCFNSKIHCHKNATCKGRIKSIVGRCVCNDGYHGNGVWCVPTNTCAINNGNCHKKAICTVTGPGDNNCTCPLNYIGDGFTCEGLLGLEISDIPDLAVMNDVIKTLPFTDDYLNDIDSNYTVFAPYNQATQQFLKSMSLRYWTQHLNVLTLLSYHTIDGTYTVSDLVGAVNDTKATSGSENTVTSIETLADGFNINVTYVPKFVRVNDAVILHGDIHGLNGIIHIIDKVLEPYPIANGEAPSLVELLQNNQHYTIFLGYLSRKGLIDKLANLTTQYTLFAPVNSAFNQWNETDSLLEHLDMLYYIVPEVLYTRNLINLTTMELDSLNTDGDSLELAAENNKFYINEVVLVETDMVTDAGVIHGIDGLLWPPEPRWCMDVNTSIHNSSCGPTVAPCPEGYFPMATAMCNMTSPQGVTTMSLNEVTSSQSIMTSPKSKMASLQSESTSSQLMGMMSICVKTIETRKCCHGFSGENCTDPCVGELLVTGPRSVVLDDQITSSSDWDRNHRAANARLHSIGKNGRTSAWSAAVNDLLQWIQVDFHYQRKILAIVIQGRREFDQWVTHYKMAYKYNTTNKTPVFQDYQEPVGIIKEFSANSDRNTPVTNRLLRPFISDVVRIIPTAWHGHISMRFDIEGCFPDCPGDPNNPCSGHGTCLGDVGQATSCQCNPGYYGDNCEWCSDTSHCFTKENLCVGNMNGGCHEDAICSYNEQKNLKRCDCKDGYHGIGDRYCFPDGGVCVINNGGCSQNATCSYTELPEEENIDVACYCNNGFVGNGTLCNADMLDTLGKLNDTQGFYNQLFKSKDSDKQMRDLREQLGDIKTQMTVFAPVSSNLNKTTPLTYADLENYVIEDTIRLETCENNTQITSLSGRTMFIIQKNGGFFLDDIEILERNIPCTNGMLHLLASPFKLPIHHPSSPFSRPIKTSNGHEYGNAALTIGMSVFGVAIILVCVVVLVVLLYKRWKLQHQDEDLQTLINTFFGKRNKDEVSASYTKHQDPTSTTDFENPLYADSGPSVTLK</sequence>
<dbReference type="CDD" id="cd00057">
    <property type="entry name" value="FA58C"/>
    <property type="match status" value="1"/>
</dbReference>
<evidence type="ECO:0000313" key="12">
    <source>
        <dbReference type="EMBL" id="CAH1783893.1"/>
    </source>
</evidence>
<feature type="compositionally biased region" description="Polar residues" evidence="9">
    <location>
        <begin position="1960"/>
        <end position="1974"/>
    </location>
</feature>
<feature type="disulfide bond" evidence="8">
    <location>
        <begin position="223"/>
        <end position="232"/>
    </location>
</feature>
<dbReference type="Pfam" id="PF24887">
    <property type="entry name" value="EGF_STAB1-2"/>
    <property type="match status" value="2"/>
</dbReference>
<keyword evidence="13" id="KW-1185">Reference proteome</keyword>
<keyword evidence="4 10" id="KW-1133">Transmembrane helix</keyword>
<keyword evidence="5 10" id="KW-0472">Membrane</keyword>
<dbReference type="Pfam" id="PF12947">
    <property type="entry name" value="EGF_3"/>
    <property type="match status" value="4"/>
</dbReference>
<feature type="transmembrane region" description="Helical" evidence="10">
    <location>
        <begin position="1904"/>
        <end position="1930"/>
    </location>
</feature>
<evidence type="ECO:0000256" key="4">
    <source>
        <dbReference type="ARBA" id="ARBA00022989"/>
    </source>
</evidence>
<feature type="chain" id="PRO_5043400442" evidence="11">
    <location>
        <begin position="26"/>
        <end position="1989"/>
    </location>
</feature>
<dbReference type="PROSITE" id="PS50213">
    <property type="entry name" value="FAS1"/>
    <property type="match status" value="5"/>
</dbReference>
<dbReference type="SUPFAM" id="SSF49785">
    <property type="entry name" value="Galactose-binding domain-like"/>
    <property type="match status" value="1"/>
</dbReference>
<dbReference type="InterPro" id="IPR000421">
    <property type="entry name" value="FA58C"/>
</dbReference>
<feature type="region of interest" description="Disordered" evidence="9">
    <location>
        <begin position="1960"/>
        <end position="1989"/>
    </location>
</feature>
<dbReference type="OrthoDB" id="286301at2759"/>
<dbReference type="FunFam" id="2.60.120.260:FF:000016">
    <property type="entry name" value="Contactin-associated protein-like 4 isoform 1"/>
    <property type="match status" value="1"/>
</dbReference>
<dbReference type="InterPro" id="IPR000782">
    <property type="entry name" value="FAS1_domain"/>
</dbReference>
<dbReference type="InterPro" id="IPR000742">
    <property type="entry name" value="EGF"/>
</dbReference>
<dbReference type="Proteomes" id="UP000749559">
    <property type="component" value="Unassembled WGS sequence"/>
</dbReference>
<comment type="caution">
    <text evidence="12">The sequence shown here is derived from an EMBL/GenBank/DDBJ whole genome shotgun (WGS) entry which is preliminary data.</text>
</comment>
<dbReference type="SMART" id="SM00231">
    <property type="entry name" value="FA58C"/>
    <property type="match status" value="1"/>
</dbReference>
<evidence type="ECO:0000256" key="9">
    <source>
        <dbReference type="SAM" id="MobiDB-lite"/>
    </source>
</evidence>
<gene>
    <name evidence="12" type="ORF">OFUS_LOCUS10169</name>
</gene>
<keyword evidence="3 10" id="KW-0812">Transmembrane</keyword>
<feature type="disulfide bond" evidence="8">
    <location>
        <begin position="800"/>
        <end position="817"/>
    </location>
</feature>
<dbReference type="PROSITE" id="PS50022">
    <property type="entry name" value="FA58C_3"/>
    <property type="match status" value="1"/>
</dbReference>
<dbReference type="Gene3D" id="2.30.180.10">
    <property type="entry name" value="FAS1 domain"/>
    <property type="match status" value="5"/>
</dbReference>
<dbReference type="Gene3D" id="2.10.25.10">
    <property type="entry name" value="Laminin"/>
    <property type="match status" value="8"/>
</dbReference>
<keyword evidence="7" id="KW-0325">Glycoprotein</keyword>
<evidence type="ECO:0000313" key="13">
    <source>
        <dbReference type="Proteomes" id="UP000749559"/>
    </source>
</evidence>
<dbReference type="GO" id="GO:0016020">
    <property type="term" value="C:membrane"/>
    <property type="evidence" value="ECO:0007669"/>
    <property type="project" value="UniProtKB-SubCell"/>
</dbReference>
<feature type="signal peptide" evidence="11">
    <location>
        <begin position="1"/>
        <end position="25"/>
    </location>
</feature>
<dbReference type="PANTHER" id="PTHR24038:SF11">
    <property type="entry name" value="INTEGRIN BETA-LIKE PROTEIN E"/>
    <property type="match status" value="1"/>
</dbReference>
<dbReference type="SMART" id="SM00554">
    <property type="entry name" value="FAS1"/>
    <property type="match status" value="5"/>
</dbReference>
<accession>A0A8J1XGU3</accession>
<dbReference type="PROSITE" id="PS50026">
    <property type="entry name" value="EGF_3"/>
    <property type="match status" value="8"/>
</dbReference>
<dbReference type="InterPro" id="IPR056806">
    <property type="entry name" value="EGF_STAB1-2"/>
</dbReference>
<keyword evidence="2 8" id="KW-0245">EGF-like domain</keyword>
<dbReference type="PROSITE" id="PS01186">
    <property type="entry name" value="EGF_2"/>
    <property type="match status" value="6"/>
</dbReference>
<dbReference type="SUPFAM" id="SSF57196">
    <property type="entry name" value="EGF/Laminin"/>
    <property type="match status" value="1"/>
</dbReference>
<evidence type="ECO:0000256" key="2">
    <source>
        <dbReference type="ARBA" id="ARBA00022536"/>
    </source>
</evidence>
<dbReference type="Gene3D" id="2.60.120.260">
    <property type="entry name" value="Galactose-binding domain-like"/>
    <property type="match status" value="1"/>
</dbReference>
<feature type="disulfide bond" evidence="8">
    <location>
        <begin position="819"/>
        <end position="828"/>
    </location>
</feature>